<protein>
    <submittedName>
        <fullName evidence="1">Uncharacterized protein</fullName>
    </submittedName>
</protein>
<accession>A0ACC2X0W7</accession>
<dbReference type="Proteomes" id="UP001234202">
    <property type="component" value="Unassembled WGS sequence"/>
</dbReference>
<evidence type="ECO:0000313" key="1">
    <source>
        <dbReference type="EMBL" id="KAJ9117653.1"/>
    </source>
</evidence>
<dbReference type="EMBL" id="JASBWV010000031">
    <property type="protein sequence ID" value="KAJ9117653.1"/>
    <property type="molecule type" value="Genomic_DNA"/>
</dbReference>
<evidence type="ECO:0000313" key="2">
    <source>
        <dbReference type="Proteomes" id="UP001234202"/>
    </source>
</evidence>
<reference evidence="1" key="1">
    <citation type="submission" date="2023-04" db="EMBL/GenBank/DDBJ databases">
        <title>Draft Genome sequencing of Naganishia species isolated from polar environments using Oxford Nanopore Technology.</title>
        <authorList>
            <person name="Leo P."/>
            <person name="Venkateswaran K."/>
        </authorList>
    </citation>
    <scope>NUCLEOTIDE SEQUENCE</scope>
    <source>
        <strain evidence="1">DBVPG 5303</strain>
    </source>
</reference>
<organism evidence="1 2">
    <name type="scientific">Naganishia onofrii</name>
    <dbReference type="NCBI Taxonomy" id="1851511"/>
    <lineage>
        <taxon>Eukaryota</taxon>
        <taxon>Fungi</taxon>
        <taxon>Dikarya</taxon>
        <taxon>Basidiomycota</taxon>
        <taxon>Agaricomycotina</taxon>
        <taxon>Tremellomycetes</taxon>
        <taxon>Filobasidiales</taxon>
        <taxon>Filobasidiaceae</taxon>
        <taxon>Naganishia</taxon>
    </lineage>
</organism>
<comment type="caution">
    <text evidence="1">The sequence shown here is derived from an EMBL/GenBank/DDBJ whole genome shotgun (WGS) entry which is preliminary data.</text>
</comment>
<proteinExistence type="predicted"/>
<sequence>MGWTRIGFARPPTVIGVAVPADKPSISHIEHATLALPLPPNTTTDQQARKAQKRALREPDESCLRLAAPAGEVPAVAPEERLPEYSADQVAAHDGNEGRGIWIVVEDKIYDCTDFADMHPGGESMILQFAGKSCTWQVRIDRERKHLALWTPALLIGRVTSPVPNPYKEPPRWITTSRK</sequence>
<gene>
    <name evidence="1" type="ORF">QFC24_006367</name>
</gene>
<keyword evidence="2" id="KW-1185">Reference proteome</keyword>
<name>A0ACC2X0W7_9TREE</name>